<accession>A0AAV4RUG1</accession>
<sequence>MGERAVVNAFVLTIPTAVNEALLWSTRSSERTIQGSQDKWVRSRPPFVPGSAFLGQYGAKRTPVEGRLHVRMGSRKNWITFAFIIFHY</sequence>
<evidence type="ECO:0000313" key="2">
    <source>
        <dbReference type="Proteomes" id="UP001054945"/>
    </source>
</evidence>
<name>A0AAV4RUG1_CAEEX</name>
<gene>
    <name evidence="1" type="ORF">CEXT_179031</name>
</gene>
<reference evidence="1 2" key="1">
    <citation type="submission" date="2021-06" db="EMBL/GenBank/DDBJ databases">
        <title>Caerostris extrusa draft genome.</title>
        <authorList>
            <person name="Kono N."/>
            <person name="Arakawa K."/>
        </authorList>
    </citation>
    <scope>NUCLEOTIDE SEQUENCE [LARGE SCALE GENOMIC DNA]</scope>
</reference>
<keyword evidence="2" id="KW-1185">Reference proteome</keyword>
<evidence type="ECO:0000313" key="1">
    <source>
        <dbReference type="EMBL" id="GIY25543.1"/>
    </source>
</evidence>
<protein>
    <recommendedName>
        <fullName evidence="3">Secreted protein</fullName>
    </recommendedName>
</protein>
<evidence type="ECO:0008006" key="3">
    <source>
        <dbReference type="Google" id="ProtNLM"/>
    </source>
</evidence>
<dbReference type="AlphaFoldDB" id="A0AAV4RUG1"/>
<dbReference type="Proteomes" id="UP001054945">
    <property type="component" value="Unassembled WGS sequence"/>
</dbReference>
<organism evidence="1 2">
    <name type="scientific">Caerostris extrusa</name>
    <name type="common">Bark spider</name>
    <name type="synonym">Caerostris bankana</name>
    <dbReference type="NCBI Taxonomy" id="172846"/>
    <lineage>
        <taxon>Eukaryota</taxon>
        <taxon>Metazoa</taxon>
        <taxon>Ecdysozoa</taxon>
        <taxon>Arthropoda</taxon>
        <taxon>Chelicerata</taxon>
        <taxon>Arachnida</taxon>
        <taxon>Araneae</taxon>
        <taxon>Araneomorphae</taxon>
        <taxon>Entelegynae</taxon>
        <taxon>Araneoidea</taxon>
        <taxon>Araneidae</taxon>
        <taxon>Caerostris</taxon>
    </lineage>
</organism>
<comment type="caution">
    <text evidence="1">The sequence shown here is derived from an EMBL/GenBank/DDBJ whole genome shotgun (WGS) entry which is preliminary data.</text>
</comment>
<proteinExistence type="predicted"/>
<dbReference type="EMBL" id="BPLR01008557">
    <property type="protein sequence ID" value="GIY25543.1"/>
    <property type="molecule type" value="Genomic_DNA"/>
</dbReference>